<dbReference type="Pfam" id="PF08938">
    <property type="entry name" value="HBS1_N"/>
    <property type="match status" value="1"/>
</dbReference>
<feature type="region of interest" description="Disordered" evidence="6">
    <location>
        <begin position="57"/>
        <end position="77"/>
    </location>
</feature>
<keyword evidence="5" id="KW-0648">Protein biosynthesis</keyword>
<evidence type="ECO:0000256" key="3">
    <source>
        <dbReference type="ARBA" id="ARBA00022553"/>
    </source>
</evidence>
<evidence type="ECO:0000256" key="6">
    <source>
        <dbReference type="SAM" id="MobiDB-lite"/>
    </source>
</evidence>
<evidence type="ECO:0000256" key="1">
    <source>
        <dbReference type="ARBA" id="ARBA00004496"/>
    </source>
</evidence>
<organism evidence="8 9">
    <name type="scientific">Caerostris extrusa</name>
    <name type="common">Bark spider</name>
    <name type="synonym">Caerostris bankana</name>
    <dbReference type="NCBI Taxonomy" id="172846"/>
    <lineage>
        <taxon>Eukaryota</taxon>
        <taxon>Metazoa</taxon>
        <taxon>Ecdysozoa</taxon>
        <taxon>Arthropoda</taxon>
        <taxon>Chelicerata</taxon>
        <taxon>Arachnida</taxon>
        <taxon>Araneae</taxon>
        <taxon>Araneomorphae</taxon>
        <taxon>Entelegynae</taxon>
        <taxon>Araneoidea</taxon>
        <taxon>Araneidae</taxon>
        <taxon>Caerostris</taxon>
    </lineage>
</organism>
<feature type="domain" description="HBS1-like protein N-terminal" evidence="7">
    <location>
        <begin position="64"/>
        <end position="139"/>
    </location>
</feature>
<comment type="subcellular location">
    <subcellularLocation>
        <location evidence="1">Cytoplasm</location>
    </subcellularLocation>
</comment>
<dbReference type="Proteomes" id="UP001054945">
    <property type="component" value="Unassembled WGS sequence"/>
</dbReference>
<proteinExistence type="predicted"/>
<evidence type="ECO:0000256" key="5">
    <source>
        <dbReference type="ARBA" id="ARBA00022917"/>
    </source>
</evidence>
<dbReference type="GO" id="GO:0006412">
    <property type="term" value="P:translation"/>
    <property type="evidence" value="ECO:0007669"/>
    <property type="project" value="UniProtKB-KW"/>
</dbReference>
<keyword evidence="2" id="KW-0963">Cytoplasm</keyword>
<feature type="region of interest" description="Disordered" evidence="6">
    <location>
        <begin position="232"/>
        <end position="251"/>
    </location>
</feature>
<name>A0AAV4TGJ8_CAEEX</name>
<accession>A0AAV4TGJ8</accession>
<evidence type="ECO:0000313" key="9">
    <source>
        <dbReference type="Proteomes" id="UP001054945"/>
    </source>
</evidence>
<dbReference type="Gene3D" id="1.10.8.10">
    <property type="entry name" value="DNA helicase RuvA subunit, C-terminal domain"/>
    <property type="match status" value="1"/>
</dbReference>
<dbReference type="GO" id="GO:0005737">
    <property type="term" value="C:cytoplasm"/>
    <property type="evidence" value="ECO:0007669"/>
    <property type="project" value="UniProtKB-SubCell"/>
</dbReference>
<protein>
    <submittedName>
        <fullName evidence="8">HBS1-like protein</fullName>
    </submittedName>
</protein>
<comment type="caution">
    <text evidence="8">The sequence shown here is derived from an EMBL/GenBank/DDBJ whole genome shotgun (WGS) entry which is preliminary data.</text>
</comment>
<evidence type="ECO:0000313" key="8">
    <source>
        <dbReference type="EMBL" id="GIY44012.1"/>
    </source>
</evidence>
<sequence>MARHRNVRALDVDEEYDDFHSCYGHSVEDDFCISPRTEAQFLYNRNSRTQMNAYFETPESVPEEETSGEESLNTSVNSISTSELSSLDRAKLQSCVIALQDVVGDTIPEEKLQKAALDHGFNLEEALDAILQDKAPKPQRVKTTVPLITPAFVDSKNKSEIRLESVSDVANNVGKLDSEQTKQVQKEVIGASASPANKKIYEKNDSIKVNETYKEKDQIVSLSTYENLSANEKNEELKSSTVKSTRNEKSGKNYTVLKEQMKNPLLILL</sequence>
<dbReference type="EMBL" id="BPLR01011072">
    <property type="protein sequence ID" value="GIY44012.1"/>
    <property type="molecule type" value="Genomic_DNA"/>
</dbReference>
<evidence type="ECO:0000256" key="4">
    <source>
        <dbReference type="ARBA" id="ARBA00022801"/>
    </source>
</evidence>
<keyword evidence="9" id="KW-1185">Reference proteome</keyword>
<keyword evidence="4" id="KW-0378">Hydrolase</keyword>
<dbReference type="AlphaFoldDB" id="A0AAV4TGJ8"/>
<evidence type="ECO:0000259" key="7">
    <source>
        <dbReference type="Pfam" id="PF08938"/>
    </source>
</evidence>
<evidence type="ECO:0000256" key="2">
    <source>
        <dbReference type="ARBA" id="ARBA00022490"/>
    </source>
</evidence>
<keyword evidence="3" id="KW-0597">Phosphoprotein</keyword>
<dbReference type="InterPro" id="IPR037189">
    <property type="entry name" value="HBS1-like_N_sf"/>
</dbReference>
<reference evidence="8 9" key="1">
    <citation type="submission" date="2021-06" db="EMBL/GenBank/DDBJ databases">
        <title>Caerostris extrusa draft genome.</title>
        <authorList>
            <person name="Kono N."/>
            <person name="Arakawa K."/>
        </authorList>
    </citation>
    <scope>NUCLEOTIDE SEQUENCE [LARGE SCALE GENOMIC DNA]</scope>
</reference>
<dbReference type="GO" id="GO:0016787">
    <property type="term" value="F:hydrolase activity"/>
    <property type="evidence" value="ECO:0007669"/>
    <property type="project" value="UniProtKB-KW"/>
</dbReference>
<dbReference type="SUPFAM" id="SSF109732">
    <property type="entry name" value="HBS1-like domain"/>
    <property type="match status" value="1"/>
</dbReference>
<dbReference type="InterPro" id="IPR015033">
    <property type="entry name" value="HBS1-like_N"/>
</dbReference>
<gene>
    <name evidence="8" type="primary">Hbs1l</name>
    <name evidence="8" type="ORF">CEXT_765921</name>
</gene>